<dbReference type="AlphaFoldDB" id="A0A951QFE5"/>
<proteinExistence type="predicted"/>
<comment type="caution">
    <text evidence="1">The sequence shown here is derived from an EMBL/GenBank/DDBJ whole genome shotgun (WGS) entry which is preliminary data.</text>
</comment>
<protein>
    <submittedName>
        <fullName evidence="1">Uncharacterized protein</fullName>
    </submittedName>
</protein>
<name>A0A951QFE5_9CYAN</name>
<accession>A0A951QFE5</accession>
<sequence length="55" mass="6005">MQYETLFLYFPMVKLVAAAPAIETWVEISFDAFSNSGGFGCITCHGAVNVRSANE</sequence>
<dbReference type="EMBL" id="JAHHHD010000027">
    <property type="protein sequence ID" value="MBW4660886.1"/>
    <property type="molecule type" value="Genomic_DNA"/>
</dbReference>
<evidence type="ECO:0000313" key="2">
    <source>
        <dbReference type="Proteomes" id="UP000757435"/>
    </source>
</evidence>
<evidence type="ECO:0000313" key="1">
    <source>
        <dbReference type="EMBL" id="MBW4660886.1"/>
    </source>
</evidence>
<reference evidence="1" key="1">
    <citation type="submission" date="2021-05" db="EMBL/GenBank/DDBJ databases">
        <authorList>
            <person name="Pietrasiak N."/>
            <person name="Ward R."/>
            <person name="Stajich J.E."/>
            <person name="Kurbessoian T."/>
        </authorList>
    </citation>
    <scope>NUCLEOTIDE SEQUENCE</scope>
    <source>
        <strain evidence="1">UHER 2000/2452</strain>
    </source>
</reference>
<reference evidence="1" key="2">
    <citation type="journal article" date="2022" name="Microbiol. Resour. Announc.">
        <title>Metagenome Sequencing to Explore Phylogenomics of Terrestrial Cyanobacteria.</title>
        <authorList>
            <person name="Ward R.D."/>
            <person name="Stajich J.E."/>
            <person name="Johansen J.R."/>
            <person name="Huntemann M."/>
            <person name="Clum A."/>
            <person name="Foster B."/>
            <person name="Foster B."/>
            <person name="Roux S."/>
            <person name="Palaniappan K."/>
            <person name="Varghese N."/>
            <person name="Mukherjee S."/>
            <person name="Reddy T.B.K."/>
            <person name="Daum C."/>
            <person name="Copeland A."/>
            <person name="Chen I.A."/>
            <person name="Ivanova N.N."/>
            <person name="Kyrpides N.C."/>
            <person name="Shapiro N."/>
            <person name="Eloe-Fadrosh E.A."/>
            <person name="Pietrasiak N."/>
        </authorList>
    </citation>
    <scope>NUCLEOTIDE SEQUENCE</scope>
    <source>
        <strain evidence="1">UHER 2000/2452</strain>
    </source>
</reference>
<gene>
    <name evidence="1" type="ORF">KME15_19605</name>
</gene>
<organism evidence="1 2">
    <name type="scientific">Drouetiella hepatica Uher 2000/2452</name>
    <dbReference type="NCBI Taxonomy" id="904376"/>
    <lineage>
        <taxon>Bacteria</taxon>
        <taxon>Bacillati</taxon>
        <taxon>Cyanobacteriota</taxon>
        <taxon>Cyanophyceae</taxon>
        <taxon>Oculatellales</taxon>
        <taxon>Oculatellaceae</taxon>
        <taxon>Drouetiella</taxon>
    </lineage>
</organism>
<dbReference type="Proteomes" id="UP000757435">
    <property type="component" value="Unassembled WGS sequence"/>
</dbReference>